<keyword evidence="4 6" id="KW-1133">Transmembrane helix</keyword>
<dbReference type="Proteomes" id="UP001300496">
    <property type="component" value="Unassembled WGS sequence"/>
</dbReference>
<keyword evidence="3 6" id="KW-0812">Transmembrane</keyword>
<protein>
    <submittedName>
        <fullName evidence="7">YihY/virulence factor BrkB family protein</fullName>
    </submittedName>
</protein>
<feature type="transmembrane region" description="Helical" evidence="6">
    <location>
        <begin position="34"/>
        <end position="57"/>
    </location>
</feature>
<sequence length="331" mass="34352">MNIARLIAWALTLVPVRAFLRYSERRGPVLADSVTYRTLFSVFAGVLLGFSAAALWLSGNPAAWSALVDAVDSAIPGLVGEGGLIDLDEITAPAGLSVAGILALVGLIGAAIGAIGSLRTAMRAICDQLTDDVLFIWVLLRNLALAIGAGGALAASAVVTVLGTAGLSTVASWLGVASDDPLVTWGSRIFAIVVTFALDAVAIAVLFRTLSGVRAPARALWTGALLGAVGLTVLQQLSGLFLGGAASNPLLASFGALIALLIWFNLSAQVILIATAYIMTLVEERDDRVRARFGATTFAQRRVRRAEDAVRVTTAELSAARAAEDRERTGT</sequence>
<feature type="transmembrane region" description="Helical" evidence="6">
    <location>
        <begin position="185"/>
        <end position="207"/>
    </location>
</feature>
<name>A0ABT2P8Z1_9MICO</name>
<dbReference type="InterPro" id="IPR017039">
    <property type="entry name" value="Virul_fac_BrkB"/>
</dbReference>
<reference evidence="7 8" key="1">
    <citation type="journal article" date="2024" name="Int. J. Syst. Evol. Microbiol.">
        <title>Microbacterium memoriense sp. nov., a member of the Actinomycetota from marine beach sediment of the north coast of Portugal.</title>
        <authorList>
            <person name="Santos J.D.N.D."/>
            <person name="Klimek D."/>
            <person name="Calusinska M."/>
            <person name="Lobo-da-Cunha A."/>
            <person name="Catita J."/>
            <person name="Goncalves H."/>
            <person name="Gonzalez I."/>
            <person name="Lage O.M."/>
        </authorList>
    </citation>
    <scope>NUCLEOTIDE SEQUENCE [LARGE SCALE GENOMIC DNA]</scope>
    <source>
        <strain evidence="7 8">PMIC_1C1B</strain>
    </source>
</reference>
<comment type="subcellular location">
    <subcellularLocation>
        <location evidence="1">Cell membrane</location>
        <topology evidence="1">Multi-pass membrane protein</topology>
    </subcellularLocation>
</comment>
<feature type="transmembrane region" description="Helical" evidence="6">
    <location>
        <begin position="254"/>
        <end position="282"/>
    </location>
</feature>
<comment type="caution">
    <text evidence="7">The sequence shown here is derived from an EMBL/GenBank/DDBJ whole genome shotgun (WGS) entry which is preliminary data.</text>
</comment>
<dbReference type="EMBL" id="JAODOR010000003">
    <property type="protein sequence ID" value="MCT9001085.1"/>
    <property type="molecule type" value="Genomic_DNA"/>
</dbReference>
<evidence type="ECO:0000313" key="8">
    <source>
        <dbReference type="Proteomes" id="UP001300496"/>
    </source>
</evidence>
<evidence type="ECO:0000256" key="5">
    <source>
        <dbReference type="ARBA" id="ARBA00023136"/>
    </source>
</evidence>
<evidence type="ECO:0000256" key="2">
    <source>
        <dbReference type="ARBA" id="ARBA00022475"/>
    </source>
</evidence>
<keyword evidence="5 6" id="KW-0472">Membrane</keyword>
<keyword evidence="8" id="KW-1185">Reference proteome</keyword>
<dbReference type="RefSeq" id="WP_261605644.1">
    <property type="nucleotide sequence ID" value="NZ_JAODOR010000003.1"/>
</dbReference>
<evidence type="ECO:0000256" key="6">
    <source>
        <dbReference type="SAM" id="Phobius"/>
    </source>
</evidence>
<dbReference type="Pfam" id="PF03631">
    <property type="entry name" value="Virul_fac_BrkB"/>
    <property type="match status" value="1"/>
</dbReference>
<organism evidence="7 8">
    <name type="scientific">Microbacterium memoriense</name>
    <dbReference type="NCBI Taxonomy" id="2978350"/>
    <lineage>
        <taxon>Bacteria</taxon>
        <taxon>Bacillati</taxon>
        <taxon>Actinomycetota</taxon>
        <taxon>Actinomycetes</taxon>
        <taxon>Micrococcales</taxon>
        <taxon>Microbacteriaceae</taxon>
        <taxon>Microbacterium</taxon>
    </lineage>
</organism>
<accession>A0ABT2P8Z1</accession>
<dbReference type="PANTHER" id="PTHR30213">
    <property type="entry name" value="INNER MEMBRANE PROTEIN YHJD"/>
    <property type="match status" value="1"/>
</dbReference>
<evidence type="ECO:0000313" key="7">
    <source>
        <dbReference type="EMBL" id="MCT9001085.1"/>
    </source>
</evidence>
<dbReference type="PANTHER" id="PTHR30213:SF1">
    <property type="entry name" value="INNER MEMBRANE PROTEIN YHJD"/>
    <property type="match status" value="1"/>
</dbReference>
<evidence type="ECO:0000256" key="4">
    <source>
        <dbReference type="ARBA" id="ARBA00022989"/>
    </source>
</evidence>
<feature type="transmembrane region" description="Helical" evidence="6">
    <location>
        <begin position="139"/>
        <end position="165"/>
    </location>
</feature>
<feature type="transmembrane region" description="Helical" evidence="6">
    <location>
        <begin position="219"/>
        <end position="242"/>
    </location>
</feature>
<keyword evidence="2" id="KW-1003">Cell membrane</keyword>
<evidence type="ECO:0000256" key="3">
    <source>
        <dbReference type="ARBA" id="ARBA00022692"/>
    </source>
</evidence>
<evidence type="ECO:0000256" key="1">
    <source>
        <dbReference type="ARBA" id="ARBA00004651"/>
    </source>
</evidence>
<proteinExistence type="predicted"/>
<gene>
    <name evidence="7" type="ORF">N4R40_01720</name>
</gene>
<feature type="transmembrane region" description="Helical" evidence="6">
    <location>
        <begin position="94"/>
        <end position="118"/>
    </location>
</feature>